<comment type="caution">
    <text evidence="2">The sequence shown here is derived from an EMBL/GenBank/DDBJ whole genome shotgun (WGS) entry which is preliminary data.</text>
</comment>
<dbReference type="AlphaFoldDB" id="A0A9D2NAL2"/>
<reference evidence="2" key="2">
    <citation type="submission" date="2021-04" db="EMBL/GenBank/DDBJ databases">
        <authorList>
            <person name="Gilroy R."/>
        </authorList>
    </citation>
    <scope>NUCLEOTIDE SEQUENCE</scope>
    <source>
        <strain evidence="2">CHK185-5351</strain>
    </source>
</reference>
<name>A0A9D2NAL2_9FIRM</name>
<dbReference type="EMBL" id="DWWU01000020">
    <property type="protein sequence ID" value="HJC15156.1"/>
    <property type="molecule type" value="Genomic_DNA"/>
</dbReference>
<evidence type="ECO:0008006" key="4">
    <source>
        <dbReference type="Google" id="ProtNLM"/>
    </source>
</evidence>
<proteinExistence type="predicted"/>
<dbReference type="Proteomes" id="UP000823849">
    <property type="component" value="Unassembled WGS sequence"/>
</dbReference>
<sequence>MSRIMKRKLSVLLLFAAAAVLGMAGCASGSEGSGSFGGLSKTGIAPYECSDSEKGLLEAFGISSDNSQILFFQAPEESVSMTVTVSRLEEDGTWKEIGGGTISSGDDLSGREPLSGALTMKLEEDRRIDFHIRTSSLFSFRTDPVLPEPETLGSMTAFLQEFTEIEENKEIPAAILTYDSGSTMRSCSLQDYFDPSVFEGTDLVLAVTVRFSDTDA</sequence>
<feature type="chain" id="PRO_5039638174" description="Lipoprotein" evidence="1">
    <location>
        <begin position="25"/>
        <end position="216"/>
    </location>
</feature>
<accession>A0A9D2NAL2</accession>
<dbReference type="PROSITE" id="PS51257">
    <property type="entry name" value="PROKAR_LIPOPROTEIN"/>
    <property type="match status" value="1"/>
</dbReference>
<evidence type="ECO:0000256" key="1">
    <source>
        <dbReference type="SAM" id="SignalP"/>
    </source>
</evidence>
<feature type="signal peptide" evidence="1">
    <location>
        <begin position="1"/>
        <end position="24"/>
    </location>
</feature>
<protein>
    <recommendedName>
        <fullName evidence="4">Lipoprotein</fullName>
    </recommendedName>
</protein>
<evidence type="ECO:0000313" key="2">
    <source>
        <dbReference type="EMBL" id="HJC15156.1"/>
    </source>
</evidence>
<gene>
    <name evidence="2" type="ORF">H9705_04925</name>
</gene>
<reference evidence="2" key="1">
    <citation type="journal article" date="2021" name="PeerJ">
        <title>Extensive microbial diversity within the chicken gut microbiome revealed by metagenomics and culture.</title>
        <authorList>
            <person name="Gilroy R."/>
            <person name="Ravi A."/>
            <person name="Getino M."/>
            <person name="Pursley I."/>
            <person name="Horton D.L."/>
            <person name="Alikhan N.F."/>
            <person name="Baker D."/>
            <person name="Gharbi K."/>
            <person name="Hall N."/>
            <person name="Watson M."/>
            <person name="Adriaenssens E.M."/>
            <person name="Foster-Nyarko E."/>
            <person name="Jarju S."/>
            <person name="Secka A."/>
            <person name="Antonio M."/>
            <person name="Oren A."/>
            <person name="Chaudhuri R.R."/>
            <person name="La Ragione R."/>
            <person name="Hildebrand F."/>
            <person name="Pallen M.J."/>
        </authorList>
    </citation>
    <scope>NUCLEOTIDE SEQUENCE</scope>
    <source>
        <strain evidence="2">CHK185-5351</strain>
    </source>
</reference>
<organism evidence="2 3">
    <name type="scientific">Candidatus Fusicatenibacter intestinigallinarum</name>
    <dbReference type="NCBI Taxonomy" id="2838598"/>
    <lineage>
        <taxon>Bacteria</taxon>
        <taxon>Bacillati</taxon>
        <taxon>Bacillota</taxon>
        <taxon>Clostridia</taxon>
        <taxon>Lachnospirales</taxon>
        <taxon>Lachnospiraceae</taxon>
        <taxon>Fusicatenibacter</taxon>
    </lineage>
</organism>
<keyword evidence="1" id="KW-0732">Signal</keyword>
<evidence type="ECO:0000313" key="3">
    <source>
        <dbReference type="Proteomes" id="UP000823849"/>
    </source>
</evidence>